<sequence length="74" mass="8896">MNVEKELREILFCKQLMRDMFSLSIERIEYLGKGTVYMYFAVVSEHAPNVFYRIDKDLDTFRFEKGSWVYAITL</sequence>
<evidence type="ECO:0000313" key="1">
    <source>
        <dbReference type="EMBL" id="KZD74435.1"/>
    </source>
</evidence>
<proteinExistence type="predicted"/>
<name>A0A162PQX5_BACCE</name>
<protein>
    <submittedName>
        <fullName evidence="1">Uncharacterized protein</fullName>
    </submittedName>
</protein>
<dbReference type="Proteomes" id="UP000076482">
    <property type="component" value="Unassembled WGS sequence"/>
</dbReference>
<gene>
    <name evidence="1" type="ORF">B4088_0040</name>
</gene>
<organism evidence="1 2">
    <name type="scientific">Bacillus cereus</name>
    <dbReference type="NCBI Taxonomy" id="1396"/>
    <lineage>
        <taxon>Bacteria</taxon>
        <taxon>Bacillati</taxon>
        <taxon>Bacillota</taxon>
        <taxon>Bacilli</taxon>
        <taxon>Bacillales</taxon>
        <taxon>Bacillaceae</taxon>
        <taxon>Bacillus</taxon>
        <taxon>Bacillus cereus group</taxon>
    </lineage>
</organism>
<accession>A0A162PQX5</accession>
<dbReference type="RefSeq" id="WP_046199367.1">
    <property type="nucleotide sequence ID" value="NZ_AP022878.1"/>
</dbReference>
<comment type="caution">
    <text evidence="1">The sequence shown here is derived from an EMBL/GenBank/DDBJ whole genome shotgun (WGS) entry which is preliminary data.</text>
</comment>
<evidence type="ECO:0000313" key="2">
    <source>
        <dbReference type="Proteomes" id="UP000076482"/>
    </source>
</evidence>
<dbReference type="AlphaFoldDB" id="A0A162PQX5"/>
<dbReference type="EMBL" id="LJKE01000007">
    <property type="protein sequence ID" value="KZD74435.1"/>
    <property type="molecule type" value="Genomic_DNA"/>
</dbReference>
<dbReference type="PATRIC" id="fig|1396.535.peg.5332"/>
<reference evidence="1 2" key="1">
    <citation type="submission" date="2015-09" db="EMBL/GenBank/DDBJ databases">
        <title>Bacillus cereus food isolates.</title>
        <authorList>
            <person name="Boekhorst J."/>
        </authorList>
    </citation>
    <scope>NUCLEOTIDE SEQUENCE [LARGE SCALE GENOMIC DNA]</scope>
    <source>
        <strain evidence="1 2">B4088</strain>
    </source>
</reference>